<feature type="region of interest" description="Disordered" evidence="1">
    <location>
        <begin position="182"/>
        <end position="238"/>
    </location>
</feature>
<organism evidence="3 4">
    <name type="scientific">Thalassobacter stenotrophicus</name>
    <dbReference type="NCBI Taxonomy" id="266809"/>
    <lineage>
        <taxon>Bacteria</taxon>
        <taxon>Pseudomonadati</taxon>
        <taxon>Pseudomonadota</taxon>
        <taxon>Alphaproteobacteria</taxon>
        <taxon>Rhodobacterales</taxon>
        <taxon>Roseobacteraceae</taxon>
        <taxon>Thalassobacter</taxon>
    </lineage>
</organism>
<evidence type="ECO:0000259" key="2">
    <source>
        <dbReference type="PROSITE" id="PS51688"/>
    </source>
</evidence>
<dbReference type="GO" id="GO:0030020">
    <property type="term" value="F:extracellular matrix structural constituent conferring tensile strength"/>
    <property type="evidence" value="ECO:0007669"/>
    <property type="project" value="TreeGrafter"/>
</dbReference>
<dbReference type="GO" id="GO:0031012">
    <property type="term" value="C:extracellular matrix"/>
    <property type="evidence" value="ECO:0007669"/>
    <property type="project" value="TreeGrafter"/>
</dbReference>
<feature type="region of interest" description="Disordered" evidence="1">
    <location>
        <begin position="50"/>
        <end position="161"/>
    </location>
</feature>
<sequence length="428" mass="41589">MTNTISLKRTTVAGRVPSTAQLGEGELAVNVRDGKLFLKRVAGSESIIELGQTGPAGSAGPQGPQGPQGPTGPQGATGPAGATGAKGAKGDDGPIGPRGPVGATGPKGITGATGQQGAAGPTGPQGLVGPAGAAGPKGDKGNTGQTGPTGPTPDHQWSGTSLRFYDGATWGAYVNLKGATGATGPKGSTGNTGATGPTGPQGPAGPTGPTGPKGNTGATGPQGATGATGPTPAHQWSGTSLRFYTGSTWGGYVNLKGATGATGPKGNTGATGPVGPQGPAGSNGSPDTAAQVRDKLKTVDGSGSGIDADKLDGLHAGSFARLSGATFSGTVTAPNFVSSSDARLKTNVTPISDALQKVQALRGVTYNMIEGGSREIGLIAQDVQAVAPEAVVEAEGVLRLAYGNLVGLLVEAIKDLSAEVEQLKGKDR</sequence>
<feature type="compositionally biased region" description="Low complexity" evidence="1">
    <location>
        <begin position="51"/>
        <end position="62"/>
    </location>
</feature>
<dbReference type="InterPro" id="IPR050149">
    <property type="entry name" value="Collagen_superfamily"/>
</dbReference>
<dbReference type="PANTHER" id="PTHR24023:SF1095">
    <property type="entry name" value="EGF-LIKE DOMAIN-CONTAINING PROTEIN"/>
    <property type="match status" value="1"/>
</dbReference>
<dbReference type="GO" id="GO:0005615">
    <property type="term" value="C:extracellular space"/>
    <property type="evidence" value="ECO:0007669"/>
    <property type="project" value="TreeGrafter"/>
</dbReference>
<accession>A0A0P1EYJ9</accession>
<keyword evidence="3" id="KW-0176">Collagen</keyword>
<evidence type="ECO:0000256" key="1">
    <source>
        <dbReference type="SAM" id="MobiDB-lite"/>
    </source>
</evidence>
<dbReference type="AlphaFoldDB" id="A0A0P1EYJ9"/>
<feature type="domain" description="Peptidase S74" evidence="2">
    <location>
        <begin position="340"/>
        <end position="427"/>
    </location>
</feature>
<protein>
    <submittedName>
        <fullName evidence="3">Collagen triple helix repeat (20 copies)</fullName>
    </submittedName>
</protein>
<evidence type="ECO:0000313" key="4">
    <source>
        <dbReference type="Proteomes" id="UP000051298"/>
    </source>
</evidence>
<dbReference type="InterPro" id="IPR008160">
    <property type="entry name" value="Collagen"/>
</dbReference>
<proteinExistence type="predicted"/>
<dbReference type="PANTHER" id="PTHR24023">
    <property type="entry name" value="COLLAGEN ALPHA"/>
    <property type="match status" value="1"/>
</dbReference>
<feature type="compositionally biased region" description="Low complexity" evidence="1">
    <location>
        <begin position="189"/>
        <end position="198"/>
    </location>
</feature>
<dbReference type="Gene3D" id="1.20.5.320">
    <property type="entry name" value="6-Phosphogluconate Dehydrogenase, domain 3"/>
    <property type="match status" value="1"/>
</dbReference>
<dbReference type="Pfam" id="PF13884">
    <property type="entry name" value="Peptidase_S74"/>
    <property type="match status" value="1"/>
</dbReference>
<dbReference type="RefSeq" id="WP_058123242.1">
    <property type="nucleotide sequence ID" value="NZ_CYRX01000025.1"/>
</dbReference>
<feature type="compositionally biased region" description="Low complexity" evidence="1">
    <location>
        <begin position="71"/>
        <end position="86"/>
    </location>
</feature>
<evidence type="ECO:0000313" key="3">
    <source>
        <dbReference type="EMBL" id="CUH60219.1"/>
    </source>
</evidence>
<feature type="region of interest" description="Disordered" evidence="1">
    <location>
        <begin position="263"/>
        <end position="290"/>
    </location>
</feature>
<gene>
    <name evidence="3" type="ORF">THS5294_01508</name>
</gene>
<dbReference type="InterPro" id="IPR030392">
    <property type="entry name" value="S74_ICA"/>
</dbReference>
<name>A0A0P1EYJ9_9RHOB</name>
<feature type="compositionally biased region" description="Low complexity" evidence="1">
    <location>
        <begin position="210"/>
        <end position="233"/>
    </location>
</feature>
<dbReference type="EMBL" id="CYRX01000025">
    <property type="protein sequence ID" value="CUH60219.1"/>
    <property type="molecule type" value="Genomic_DNA"/>
</dbReference>
<reference evidence="3 4" key="1">
    <citation type="submission" date="2015-09" db="EMBL/GenBank/DDBJ databases">
        <authorList>
            <consortium name="Swine Surveillance"/>
        </authorList>
    </citation>
    <scope>NUCLEOTIDE SEQUENCE [LARGE SCALE GENOMIC DNA]</scope>
    <source>
        <strain evidence="3 4">CECT 5294</strain>
    </source>
</reference>
<dbReference type="Proteomes" id="UP000051298">
    <property type="component" value="Unassembled WGS sequence"/>
</dbReference>
<dbReference type="GO" id="GO:0030198">
    <property type="term" value="P:extracellular matrix organization"/>
    <property type="evidence" value="ECO:0007669"/>
    <property type="project" value="TreeGrafter"/>
</dbReference>
<feature type="compositionally biased region" description="Low complexity" evidence="1">
    <location>
        <begin position="110"/>
        <end position="153"/>
    </location>
</feature>
<dbReference type="Pfam" id="PF01391">
    <property type="entry name" value="Collagen"/>
    <property type="match status" value="2"/>
</dbReference>
<dbReference type="PROSITE" id="PS51688">
    <property type="entry name" value="ICA"/>
    <property type="match status" value="1"/>
</dbReference>